<keyword evidence="3" id="KW-0488">Methylation</keyword>
<keyword evidence="8" id="KW-0689">Ribosomal protein</keyword>
<keyword evidence="6" id="KW-0694">RNA-binding</keyword>
<name>A0A1X0QEG1_9MICR</name>
<evidence type="ECO:0000256" key="8">
    <source>
        <dbReference type="ARBA" id="ARBA00022980"/>
    </source>
</evidence>
<dbReference type="VEuPathDB" id="MicrosporidiaDB:HERIO_59"/>
<dbReference type="CDD" id="cd00364">
    <property type="entry name" value="Ribosomal_uS17"/>
    <property type="match status" value="1"/>
</dbReference>
<sequence>MSNKLVNKNKTFLKQETAEVGLYATTEEISKSRVVKDIGYGITTPRTAYEEYYDKKCPFTGDITVRGRIITAEIVKMKAEKTIVVQKNYLHYVPKYKRFERRNTKLNVHLSPCFNGLVQVGDTVICGETRPLSKTKHFAVVAIEKKASDKNVKEFSL</sequence>
<proteinExistence type="inferred from homology"/>
<dbReference type="InterPro" id="IPR028333">
    <property type="entry name" value="Ribosomal_uS17_arc/euk"/>
</dbReference>
<gene>
    <name evidence="16" type="primary">RS11</name>
    <name evidence="16" type="ORF">HERIO_59</name>
</gene>
<evidence type="ECO:0000256" key="7">
    <source>
        <dbReference type="ARBA" id="ARBA00022934"/>
    </source>
</evidence>
<dbReference type="PANTHER" id="PTHR10744:SF9">
    <property type="entry name" value="40S RIBOSOMAL PROTEIN S11-RELATED"/>
    <property type="match status" value="1"/>
</dbReference>
<keyword evidence="10" id="KW-0564">Palmitate</keyword>
<dbReference type="OrthoDB" id="10254436at2759"/>
<evidence type="ECO:0000256" key="6">
    <source>
        <dbReference type="ARBA" id="ARBA00022884"/>
    </source>
</evidence>
<dbReference type="NCBIfam" id="TIGR03630">
    <property type="entry name" value="uS17_arch"/>
    <property type="match status" value="1"/>
</dbReference>
<dbReference type="PANTHER" id="PTHR10744">
    <property type="entry name" value="40S RIBOSOMAL PROTEIN S11 FAMILY MEMBER"/>
    <property type="match status" value="1"/>
</dbReference>
<dbReference type="Gene3D" id="2.40.50.1000">
    <property type="match status" value="1"/>
</dbReference>
<comment type="subcellular location">
    <subcellularLocation>
        <location evidence="1">Cytoplasm</location>
    </subcellularLocation>
</comment>
<keyword evidence="4" id="KW-0963">Cytoplasm</keyword>
<keyword evidence="5" id="KW-0597">Phosphoprotein</keyword>
<dbReference type="FunFam" id="2.40.50.1000:FF:000008">
    <property type="entry name" value="40S ribosomal protein S11"/>
    <property type="match status" value="1"/>
</dbReference>
<evidence type="ECO:0000256" key="9">
    <source>
        <dbReference type="ARBA" id="ARBA00022990"/>
    </source>
</evidence>
<keyword evidence="12" id="KW-0449">Lipoprotein</keyword>
<dbReference type="Proteomes" id="UP000192356">
    <property type="component" value="Unassembled WGS sequence"/>
</dbReference>
<dbReference type="InterPro" id="IPR012340">
    <property type="entry name" value="NA-bd_OB-fold"/>
</dbReference>
<dbReference type="NCBIfam" id="NF006345">
    <property type="entry name" value="PRK08572.1"/>
    <property type="match status" value="1"/>
</dbReference>
<dbReference type="InterPro" id="IPR032440">
    <property type="entry name" value="Ribosomal_uS17_N"/>
</dbReference>
<dbReference type="GO" id="GO:0003723">
    <property type="term" value="F:RNA binding"/>
    <property type="evidence" value="ECO:0007669"/>
    <property type="project" value="UniProtKB-KW"/>
</dbReference>
<organism evidence="16 17">
    <name type="scientific">Hepatospora eriocheir</name>
    <dbReference type="NCBI Taxonomy" id="1081669"/>
    <lineage>
        <taxon>Eukaryota</taxon>
        <taxon>Fungi</taxon>
        <taxon>Fungi incertae sedis</taxon>
        <taxon>Microsporidia</taxon>
        <taxon>Hepatosporidae</taxon>
        <taxon>Hepatospora</taxon>
    </lineage>
</organism>
<evidence type="ECO:0000259" key="15">
    <source>
        <dbReference type="Pfam" id="PF16205"/>
    </source>
</evidence>
<reference evidence="16 17" key="1">
    <citation type="journal article" date="2017" name="Environ. Microbiol.">
        <title>Decay of the glycolytic pathway and adaptation to intranuclear parasitism within Enterocytozoonidae microsporidia.</title>
        <authorList>
            <person name="Wiredu Boakye D."/>
            <person name="Jaroenlak P."/>
            <person name="Prachumwat A."/>
            <person name="Williams T.A."/>
            <person name="Bateman K.S."/>
            <person name="Itsathitphaisarn O."/>
            <person name="Sritunyalucksana K."/>
            <person name="Paszkiewicz K.H."/>
            <person name="Moore K.A."/>
            <person name="Stentiford G.D."/>
            <person name="Williams B.A."/>
        </authorList>
    </citation>
    <scope>NUCLEOTIDE SEQUENCE [LARGE SCALE GENOMIC DNA]</scope>
    <source>
        <strain evidence="16 17">GB1</strain>
    </source>
</reference>
<keyword evidence="9" id="KW-0007">Acetylation</keyword>
<dbReference type="Pfam" id="PF16205">
    <property type="entry name" value="Ribosomal_S17_N"/>
    <property type="match status" value="1"/>
</dbReference>
<comment type="similarity">
    <text evidence="2">Belongs to the universal ribosomal protein uS17 family.</text>
</comment>
<evidence type="ECO:0000256" key="2">
    <source>
        <dbReference type="ARBA" id="ARBA00010254"/>
    </source>
</evidence>
<dbReference type="VEuPathDB" id="MicrosporidiaDB:A0H76_1214"/>
<keyword evidence="11" id="KW-0687">Ribonucleoprotein</keyword>
<evidence type="ECO:0000256" key="12">
    <source>
        <dbReference type="ARBA" id="ARBA00023288"/>
    </source>
</evidence>
<dbReference type="GO" id="GO:0022627">
    <property type="term" value="C:cytosolic small ribosomal subunit"/>
    <property type="evidence" value="ECO:0007669"/>
    <property type="project" value="TreeGrafter"/>
</dbReference>
<evidence type="ECO:0000313" key="17">
    <source>
        <dbReference type="Proteomes" id="UP000192356"/>
    </source>
</evidence>
<dbReference type="GO" id="GO:0006412">
    <property type="term" value="P:translation"/>
    <property type="evidence" value="ECO:0007669"/>
    <property type="project" value="InterPro"/>
</dbReference>
<evidence type="ECO:0000256" key="3">
    <source>
        <dbReference type="ARBA" id="ARBA00022481"/>
    </source>
</evidence>
<dbReference type="EMBL" id="LVKB01000001">
    <property type="protein sequence ID" value="ORD98156.1"/>
    <property type="molecule type" value="Genomic_DNA"/>
</dbReference>
<evidence type="ECO:0000313" key="16">
    <source>
        <dbReference type="EMBL" id="ORD98156.1"/>
    </source>
</evidence>
<feature type="domain" description="Small ribosomal subunit protein uS17 N-terminal" evidence="15">
    <location>
        <begin position="8"/>
        <end position="70"/>
    </location>
</feature>
<dbReference type="InterPro" id="IPR000266">
    <property type="entry name" value="Ribosomal_uS17"/>
</dbReference>
<protein>
    <recommendedName>
        <fullName evidence="13">Small ribosomal subunit protein uS17</fullName>
    </recommendedName>
    <alternativeName>
        <fullName evidence="14">40S ribosomal protein S11</fullName>
    </alternativeName>
</protein>
<dbReference type="Pfam" id="PF00366">
    <property type="entry name" value="Ribosomal_S17"/>
    <property type="match status" value="1"/>
</dbReference>
<accession>A0A1X0QEG1</accession>
<evidence type="ECO:0000256" key="1">
    <source>
        <dbReference type="ARBA" id="ARBA00004496"/>
    </source>
</evidence>
<evidence type="ECO:0000256" key="4">
    <source>
        <dbReference type="ARBA" id="ARBA00022490"/>
    </source>
</evidence>
<evidence type="ECO:0000256" key="13">
    <source>
        <dbReference type="ARBA" id="ARBA00035164"/>
    </source>
</evidence>
<comment type="caution">
    <text evidence="16">The sequence shown here is derived from an EMBL/GenBank/DDBJ whole genome shotgun (WGS) entry which is preliminary data.</text>
</comment>
<keyword evidence="17" id="KW-1185">Reference proteome</keyword>
<evidence type="ECO:0000256" key="10">
    <source>
        <dbReference type="ARBA" id="ARBA00023139"/>
    </source>
</evidence>
<dbReference type="SUPFAM" id="SSF50249">
    <property type="entry name" value="Nucleic acid-binding proteins"/>
    <property type="match status" value="1"/>
</dbReference>
<dbReference type="AlphaFoldDB" id="A0A1X0QEG1"/>
<evidence type="ECO:0000256" key="11">
    <source>
        <dbReference type="ARBA" id="ARBA00023274"/>
    </source>
</evidence>
<dbReference type="PRINTS" id="PR00973">
    <property type="entry name" value="RIBOSOMALS17"/>
</dbReference>
<dbReference type="GO" id="GO:0003735">
    <property type="term" value="F:structural constituent of ribosome"/>
    <property type="evidence" value="ECO:0007669"/>
    <property type="project" value="InterPro"/>
</dbReference>
<keyword evidence="7" id="KW-0164">Citrullination</keyword>
<evidence type="ECO:0000256" key="14">
    <source>
        <dbReference type="ARBA" id="ARBA00035471"/>
    </source>
</evidence>
<evidence type="ECO:0000256" key="5">
    <source>
        <dbReference type="ARBA" id="ARBA00022553"/>
    </source>
</evidence>